<sequence length="301" mass="33802">MKNVITVFVFFLAISVAQGQDYLDILKYSYNKATLGNIDEANEDETDVSNTNIEAYFPFPVSGTTTIIGGFTYENTRLGLQFNDDDRTNLIMTRLNFGIKQEHGNRWSGTYVVLPKFASDFAENLGDRDFQIGGLALLEKRYSSSYSLKFGTYVSSEEFGTTLTPLVGLWYKSDNDKFYINATLPIRTDINYSLTDKLSVGANILTSVKAYNLTQDNADQYVQEESIRFGLFGAYGFLDNTLIVRGKVGFDTTDYGLYNTGDTIGVQVLTFQVNGDDRNRLNSEFDSSLFFGIDLIFRGDL</sequence>
<reference evidence="1 2" key="1">
    <citation type="submission" date="2018-12" db="EMBL/GenBank/DDBJ databases">
        <title>Complete genome of Nonlabens sp. MJ115.</title>
        <authorList>
            <person name="Choi H.S."/>
            <person name="Jung J."/>
        </authorList>
    </citation>
    <scope>NUCLEOTIDE SEQUENCE [LARGE SCALE GENOMIC DNA]</scope>
    <source>
        <strain evidence="1 2">MJ115</strain>
    </source>
</reference>
<evidence type="ECO:0000313" key="2">
    <source>
        <dbReference type="Proteomes" id="UP000279600"/>
    </source>
</evidence>
<dbReference type="KEGG" id="noj:EJ995_00410"/>
<name>A0A3S9MUB5_9FLAO</name>
<dbReference type="EMBL" id="CP034549">
    <property type="protein sequence ID" value="AZQ42769.1"/>
    <property type="molecule type" value="Genomic_DNA"/>
</dbReference>
<dbReference type="AlphaFoldDB" id="A0A3S9MUB5"/>
<gene>
    <name evidence="1" type="ORF">EJ995_00410</name>
</gene>
<dbReference type="OrthoDB" id="1488805at2"/>
<keyword evidence="2" id="KW-1185">Reference proteome</keyword>
<accession>A0A3S9MUB5</accession>
<dbReference type="RefSeq" id="WP_126444528.1">
    <property type="nucleotide sequence ID" value="NZ_CP034549.1"/>
</dbReference>
<organism evidence="1 2">
    <name type="scientific">Nonlabens ponticola</name>
    <dbReference type="NCBI Taxonomy" id="2496866"/>
    <lineage>
        <taxon>Bacteria</taxon>
        <taxon>Pseudomonadati</taxon>
        <taxon>Bacteroidota</taxon>
        <taxon>Flavobacteriia</taxon>
        <taxon>Flavobacteriales</taxon>
        <taxon>Flavobacteriaceae</taxon>
        <taxon>Nonlabens</taxon>
    </lineage>
</organism>
<evidence type="ECO:0000313" key="1">
    <source>
        <dbReference type="EMBL" id="AZQ42769.1"/>
    </source>
</evidence>
<proteinExistence type="predicted"/>
<protein>
    <submittedName>
        <fullName evidence="1">Uncharacterized protein</fullName>
    </submittedName>
</protein>
<dbReference type="Proteomes" id="UP000279600">
    <property type="component" value="Chromosome"/>
</dbReference>